<organism evidence="1">
    <name type="scientific">Puccinia triticina (isolate 1-1 / race 1 (BBBD))</name>
    <name type="common">Brown leaf rust fungus</name>
    <dbReference type="NCBI Taxonomy" id="630390"/>
    <lineage>
        <taxon>Eukaryota</taxon>
        <taxon>Fungi</taxon>
        <taxon>Dikarya</taxon>
        <taxon>Basidiomycota</taxon>
        <taxon>Pucciniomycotina</taxon>
        <taxon>Pucciniomycetes</taxon>
        <taxon>Pucciniales</taxon>
        <taxon>Pucciniaceae</taxon>
        <taxon>Puccinia</taxon>
    </lineage>
</organism>
<dbReference type="EnsemblFungi" id="PTTG_30734-t43_1">
    <property type="protein sequence ID" value="PTTG_30734-t43_1-p1"/>
    <property type="gene ID" value="PTTG_30734"/>
</dbReference>
<reference evidence="2 3" key="3">
    <citation type="journal article" date="2017" name="G3 (Bethesda)">
        <title>Comparative analysis highlights variable genome content of wheat rusts and divergence of the mating loci.</title>
        <authorList>
            <person name="Cuomo C.A."/>
            <person name="Bakkeren G."/>
            <person name="Khalil H.B."/>
            <person name="Panwar V."/>
            <person name="Joly D."/>
            <person name="Linning R."/>
            <person name="Sakthikumar S."/>
            <person name="Song X."/>
            <person name="Adiconis X."/>
            <person name="Fan L."/>
            <person name="Goldberg J.M."/>
            <person name="Levin J.Z."/>
            <person name="Young S."/>
            <person name="Zeng Q."/>
            <person name="Anikster Y."/>
            <person name="Bruce M."/>
            <person name="Wang M."/>
            <person name="Yin C."/>
            <person name="McCallum B."/>
            <person name="Szabo L.J."/>
            <person name="Hulbert S."/>
            <person name="Chen X."/>
            <person name="Fellers J.P."/>
        </authorList>
    </citation>
    <scope>NUCLEOTIDE SEQUENCE</scope>
    <source>
        <strain evidence="2">isolate 1-1 / race 1 (BBBD)</strain>
        <strain evidence="3">Isolate 1-1 / race 1 (BBBD)</strain>
    </source>
</reference>
<reference evidence="1" key="2">
    <citation type="submission" date="2016-05" db="EMBL/GenBank/DDBJ databases">
        <title>Comparative analysis highlights variable genome content of wheat rusts and divergence of the mating loci.</title>
        <authorList>
            <person name="Cuomo C.A."/>
            <person name="Bakkeren G."/>
            <person name="Szabo L."/>
            <person name="Khalil H."/>
            <person name="Joly D."/>
            <person name="Goldberg J."/>
            <person name="Young S."/>
            <person name="Zeng Q."/>
            <person name="Fellers J."/>
        </authorList>
    </citation>
    <scope>NUCLEOTIDE SEQUENCE [LARGE SCALE GENOMIC DNA]</scope>
    <source>
        <strain evidence="1">1-1 BBBD Race 1</strain>
    </source>
</reference>
<reference evidence="1" key="1">
    <citation type="submission" date="2009-11" db="EMBL/GenBank/DDBJ databases">
        <authorList>
            <consortium name="The Broad Institute Genome Sequencing Platform"/>
            <person name="Ward D."/>
            <person name="Feldgarden M."/>
            <person name="Earl A."/>
            <person name="Young S.K."/>
            <person name="Zeng Q."/>
            <person name="Koehrsen M."/>
            <person name="Alvarado L."/>
            <person name="Berlin A."/>
            <person name="Bochicchio J."/>
            <person name="Borenstein D."/>
            <person name="Chapman S.B."/>
            <person name="Chen Z."/>
            <person name="Engels R."/>
            <person name="Freedman E."/>
            <person name="Gellesch M."/>
            <person name="Goldberg J."/>
            <person name="Griggs A."/>
            <person name="Gujja S."/>
            <person name="Heilman E."/>
            <person name="Heiman D."/>
            <person name="Hepburn T."/>
            <person name="Howarth C."/>
            <person name="Jen D."/>
            <person name="Larson L."/>
            <person name="Lewis B."/>
            <person name="Mehta T."/>
            <person name="Park D."/>
            <person name="Pearson M."/>
            <person name="Roberts A."/>
            <person name="Saif S."/>
            <person name="Shea T."/>
            <person name="Shenoy N."/>
            <person name="Sisk P."/>
            <person name="Stolte C."/>
            <person name="Sykes S."/>
            <person name="Thomson T."/>
            <person name="Walk T."/>
            <person name="White J."/>
            <person name="Yandava C."/>
            <person name="Izard J."/>
            <person name="Baranova O.V."/>
            <person name="Blanton J.M."/>
            <person name="Tanner A.C."/>
            <person name="Dewhirst F.E."/>
            <person name="Haas B."/>
            <person name="Nusbaum C."/>
            <person name="Birren B."/>
        </authorList>
    </citation>
    <scope>NUCLEOTIDE SEQUENCE [LARGE SCALE GENOMIC DNA]</scope>
    <source>
        <strain evidence="1">1-1 BBBD Race 1</strain>
    </source>
</reference>
<dbReference type="Proteomes" id="UP000005240">
    <property type="component" value="Unassembled WGS sequence"/>
</dbReference>
<name>A0A180FXK6_PUCT1</name>
<dbReference type="AlphaFoldDB" id="A0A180FXK6"/>
<dbReference type="VEuPathDB" id="FungiDB:PTTG_30734"/>
<dbReference type="STRING" id="630390.A0A180FXK6"/>
<sequence length="313" mass="35116">MTYHTGIVWKKTSPFFSHSSSACRLAQRRQPVRAVEPWKSGQSAHPTRSSNVAVPPLVVDTGRQERLDAKLAKQVRDFEEAEFLLKQSKLVGVAIQTGKAQFRQVNTLKADGANFADWYRNLAEVGRAAVDDARFFITACENSTYEKIVRALLISSIDQSLVAEMQQLPTCFAMYTALFDKFKTSSWAAQMSIYYKFRRFTIDPDGHNAGIASTLRDLQAEWTAVNVKFGMDAFMGFVLQSAVMESDAEYKKAFKLRVEQLVQDDKQGQCPTFDSIMKALDICKDQHKHTVELSSDVKQEFATKAPPTALSTA</sequence>
<evidence type="ECO:0000313" key="3">
    <source>
        <dbReference type="Proteomes" id="UP000005240"/>
    </source>
</evidence>
<dbReference type="OrthoDB" id="2517831at2759"/>
<evidence type="ECO:0000313" key="2">
    <source>
        <dbReference type="EnsemblFungi" id="PTTG_30734-t43_1-p1"/>
    </source>
</evidence>
<dbReference type="EMBL" id="ADAS02006343">
    <property type="protein sequence ID" value="OAV85166.1"/>
    <property type="molecule type" value="Genomic_DNA"/>
</dbReference>
<accession>A0A180FXK6</accession>
<protein>
    <submittedName>
        <fullName evidence="1 2">Uncharacterized protein</fullName>
    </submittedName>
</protein>
<reference evidence="2" key="4">
    <citation type="submission" date="2025-05" db="UniProtKB">
        <authorList>
            <consortium name="EnsemblFungi"/>
        </authorList>
    </citation>
    <scope>IDENTIFICATION</scope>
    <source>
        <strain evidence="2">isolate 1-1 / race 1 (BBBD)</strain>
    </source>
</reference>
<feature type="non-terminal residue" evidence="1">
    <location>
        <position position="313"/>
    </location>
</feature>
<gene>
    <name evidence="1" type="ORF">PTTG_30734</name>
</gene>
<evidence type="ECO:0000313" key="1">
    <source>
        <dbReference type="EMBL" id="OAV85166.1"/>
    </source>
</evidence>
<proteinExistence type="predicted"/>
<keyword evidence="3" id="KW-1185">Reference proteome</keyword>